<dbReference type="EMBL" id="CP069482">
    <property type="protein sequence ID" value="QRO77315.1"/>
    <property type="molecule type" value="Genomic_DNA"/>
</dbReference>
<evidence type="ECO:0000313" key="2">
    <source>
        <dbReference type="Proteomes" id="UP000625568"/>
    </source>
</evidence>
<accession>A0A892I2J3</accession>
<protein>
    <submittedName>
        <fullName evidence="1">Uncharacterized protein</fullName>
    </submittedName>
</protein>
<reference evidence="1 2" key="1">
    <citation type="submission" date="2021-02" db="EMBL/GenBank/DDBJ databases">
        <title>FDA dAtabase for Regulatory Grade micrObial Sequences (FDA-ARGOS): Supporting development and validation of Infectious Disease Dx tests.</title>
        <authorList>
            <person name="Minogue T."/>
            <person name="Wolcott M."/>
            <person name="Wasieloski L."/>
            <person name="Aguilar W."/>
            <person name="Moore D."/>
            <person name="Jaissle J."/>
            <person name="Tallon L."/>
            <person name="Sadzewicz L."/>
            <person name="Zhao X."/>
            <person name="Boylan J."/>
            <person name="Ott S."/>
            <person name="Bowen H."/>
            <person name="Vavikolanu K."/>
            <person name="Mehta A."/>
            <person name="Aluvathingal J."/>
            <person name="Nadendla S."/>
            <person name="Yan Y."/>
            <person name="Sichtig H."/>
        </authorList>
    </citation>
    <scope>NUCLEOTIDE SEQUENCE [LARGE SCALE GENOMIC DNA]</scope>
    <source>
        <strain evidence="1 2">FDAARGOS_1272</strain>
    </source>
</reference>
<dbReference type="AlphaFoldDB" id="A0A892I2J3"/>
<evidence type="ECO:0000313" key="1">
    <source>
        <dbReference type="EMBL" id="QRO77315.1"/>
    </source>
</evidence>
<proteinExistence type="predicted"/>
<dbReference type="RefSeq" id="WP_123806832.1">
    <property type="nucleotide sequence ID" value="NZ_CABVPR010000015.1"/>
</dbReference>
<sequence>MSSRHETIVPFIRKGGVLQRLVLHRGDALPFRFIPFRYLSIARLSAAQFINPRAALQPTPQIRPNSRIP</sequence>
<keyword evidence="2" id="KW-1185">Reference proteome</keyword>
<gene>
    <name evidence="1" type="ORF">I6K02_15740</name>
</gene>
<dbReference type="Proteomes" id="UP000625568">
    <property type="component" value="Chromosome 1"/>
</dbReference>
<dbReference type="GeneID" id="93128115"/>
<organism evidence="1 2">
    <name type="scientific">Burkholderia dolosa</name>
    <dbReference type="NCBI Taxonomy" id="152500"/>
    <lineage>
        <taxon>Bacteria</taxon>
        <taxon>Pseudomonadati</taxon>
        <taxon>Pseudomonadota</taxon>
        <taxon>Betaproteobacteria</taxon>
        <taxon>Burkholderiales</taxon>
        <taxon>Burkholderiaceae</taxon>
        <taxon>Burkholderia</taxon>
        <taxon>Burkholderia cepacia complex</taxon>
    </lineage>
</organism>
<name>A0A892I2J3_9BURK</name>